<dbReference type="InterPro" id="IPR027417">
    <property type="entry name" value="P-loop_NTPase"/>
</dbReference>
<dbReference type="InterPro" id="IPR020633">
    <property type="entry name" value="Thymidine_kinase_CS"/>
</dbReference>
<dbReference type="GO" id="GO:0005524">
    <property type="term" value="F:ATP binding"/>
    <property type="evidence" value="ECO:0007669"/>
    <property type="project" value="UniProtKB-KW"/>
</dbReference>
<dbReference type="Proteomes" id="UP000789739">
    <property type="component" value="Unassembled WGS sequence"/>
</dbReference>
<dbReference type="Pfam" id="PF00625">
    <property type="entry name" value="Guanylate_kin"/>
    <property type="match status" value="1"/>
</dbReference>
<evidence type="ECO:0000256" key="1">
    <source>
        <dbReference type="ARBA" id="ARBA00005790"/>
    </source>
</evidence>
<proteinExistence type="inferred from homology"/>
<dbReference type="OrthoDB" id="2438863at2759"/>
<dbReference type="Pfam" id="PF00265">
    <property type="entry name" value="TK"/>
    <property type="match status" value="1"/>
</dbReference>
<dbReference type="SMART" id="SM00072">
    <property type="entry name" value="GuKc"/>
    <property type="match status" value="1"/>
</dbReference>
<dbReference type="GO" id="GO:0005829">
    <property type="term" value="C:cytosol"/>
    <property type="evidence" value="ECO:0007669"/>
    <property type="project" value="TreeGrafter"/>
</dbReference>
<keyword evidence="6" id="KW-0547">Nucleotide-binding</keyword>
<dbReference type="PANTHER" id="PTHR23117:SF13">
    <property type="entry name" value="GUANYLATE KINASE"/>
    <property type="match status" value="1"/>
</dbReference>
<comment type="similarity">
    <text evidence="2">Belongs to the thymidine kinase family.</text>
</comment>
<dbReference type="PROSITE" id="PS00603">
    <property type="entry name" value="TK_CELLULAR_TYPE"/>
    <property type="match status" value="1"/>
</dbReference>
<dbReference type="PROSITE" id="PS50052">
    <property type="entry name" value="GUANYLATE_KINASE_2"/>
    <property type="match status" value="1"/>
</dbReference>
<dbReference type="EMBL" id="CAJVPI010000777">
    <property type="protein sequence ID" value="CAG8571295.1"/>
    <property type="molecule type" value="Genomic_DNA"/>
</dbReference>
<sequence length="332" mass="38133">MEEVNKKNNHKIGSITVITGNMFSGKTGLLIAKYNQSKNYRKCLVFKPVLDNRYSETEIVSHDKDKIKAIPINSIQDIERYKDQGENIYIDEIHFFKEDVNTYLNNLANQNKEIVVAGGSEKYGSYCRFHYKPVSKTTPNKNKNSLIIIAGGSGTGKTTVEALLSQDPNITKLISTTTRPKREGEEHGKDYYFISKEEFETELEKGRFLEHVIYDGNYYGVHGKVIDLVLGTQRKNGVIIVDVEGFRQIKKYCQEKGYNAISYWFKSESMEKMVEHMKKRGTSEPEIIRRLIIEEKEGKFSSEFDYILTVKEGGLAEAVQEIKEKLKNYEVS</sequence>
<dbReference type="PROSITE" id="PS00856">
    <property type="entry name" value="GUANYLATE_KINASE_1"/>
    <property type="match status" value="1"/>
</dbReference>
<evidence type="ECO:0000256" key="2">
    <source>
        <dbReference type="ARBA" id="ARBA00007587"/>
    </source>
</evidence>
<dbReference type="PANTHER" id="PTHR23117">
    <property type="entry name" value="GUANYLATE KINASE-RELATED"/>
    <property type="match status" value="1"/>
</dbReference>
<dbReference type="GO" id="GO:0004797">
    <property type="term" value="F:thymidine kinase activity"/>
    <property type="evidence" value="ECO:0007669"/>
    <property type="project" value="UniProtKB-EC"/>
</dbReference>
<comment type="similarity">
    <text evidence="1">Belongs to the guanylate kinase family.</text>
</comment>
<dbReference type="AlphaFoldDB" id="A0A9N9BM73"/>
<dbReference type="CDD" id="cd00071">
    <property type="entry name" value="GMPK"/>
    <property type="match status" value="1"/>
</dbReference>
<dbReference type="InterPro" id="IPR001267">
    <property type="entry name" value="Thymidine_kinase"/>
</dbReference>
<evidence type="ECO:0000313" key="11">
    <source>
        <dbReference type="Proteomes" id="UP000789739"/>
    </source>
</evidence>
<gene>
    <name evidence="10" type="ORF">PBRASI_LOCUS6113</name>
</gene>
<keyword evidence="11" id="KW-1185">Reference proteome</keyword>
<evidence type="ECO:0000256" key="7">
    <source>
        <dbReference type="ARBA" id="ARBA00022777"/>
    </source>
</evidence>
<evidence type="ECO:0000313" key="10">
    <source>
        <dbReference type="EMBL" id="CAG8571295.1"/>
    </source>
</evidence>
<dbReference type="InterPro" id="IPR008145">
    <property type="entry name" value="GK/Ca_channel_bsu"/>
</dbReference>
<name>A0A9N9BM73_9GLOM</name>
<dbReference type="InterPro" id="IPR008144">
    <property type="entry name" value="Guanylate_kin-like_dom"/>
</dbReference>
<keyword evidence="7" id="KW-0418">Kinase</keyword>
<evidence type="ECO:0000256" key="6">
    <source>
        <dbReference type="ARBA" id="ARBA00022741"/>
    </source>
</evidence>
<keyword evidence="4" id="KW-0237">DNA synthesis</keyword>
<dbReference type="Gene3D" id="3.40.50.300">
    <property type="entry name" value="P-loop containing nucleotide triphosphate hydrolases"/>
    <property type="match status" value="2"/>
</dbReference>
<evidence type="ECO:0000256" key="5">
    <source>
        <dbReference type="ARBA" id="ARBA00022679"/>
    </source>
</evidence>
<evidence type="ECO:0000256" key="8">
    <source>
        <dbReference type="ARBA" id="ARBA00022840"/>
    </source>
</evidence>
<protein>
    <recommendedName>
        <fullName evidence="3">thymidine kinase</fullName>
        <ecNumber evidence="3">2.7.1.21</ecNumber>
    </recommendedName>
</protein>
<keyword evidence="5" id="KW-0808">Transferase</keyword>
<dbReference type="GO" id="GO:0004385">
    <property type="term" value="F:GMP kinase activity"/>
    <property type="evidence" value="ECO:0007669"/>
    <property type="project" value="TreeGrafter"/>
</dbReference>
<accession>A0A9N9BM73</accession>
<feature type="domain" description="Guanylate kinase-like" evidence="9">
    <location>
        <begin position="144"/>
        <end position="327"/>
    </location>
</feature>
<dbReference type="InterPro" id="IPR020590">
    <property type="entry name" value="Guanylate_kinase_CS"/>
</dbReference>
<organism evidence="10 11">
    <name type="scientific">Paraglomus brasilianum</name>
    <dbReference type="NCBI Taxonomy" id="144538"/>
    <lineage>
        <taxon>Eukaryota</taxon>
        <taxon>Fungi</taxon>
        <taxon>Fungi incertae sedis</taxon>
        <taxon>Mucoromycota</taxon>
        <taxon>Glomeromycotina</taxon>
        <taxon>Glomeromycetes</taxon>
        <taxon>Paraglomerales</taxon>
        <taxon>Paraglomeraceae</taxon>
        <taxon>Paraglomus</taxon>
    </lineage>
</organism>
<evidence type="ECO:0000256" key="3">
    <source>
        <dbReference type="ARBA" id="ARBA00012118"/>
    </source>
</evidence>
<dbReference type="EC" id="2.7.1.21" evidence="3"/>
<keyword evidence="8" id="KW-0067">ATP-binding</keyword>
<dbReference type="GO" id="GO:0071897">
    <property type="term" value="P:DNA biosynthetic process"/>
    <property type="evidence" value="ECO:0007669"/>
    <property type="project" value="UniProtKB-KW"/>
</dbReference>
<evidence type="ECO:0000259" key="9">
    <source>
        <dbReference type="PROSITE" id="PS50052"/>
    </source>
</evidence>
<evidence type="ECO:0000256" key="4">
    <source>
        <dbReference type="ARBA" id="ARBA00022634"/>
    </source>
</evidence>
<dbReference type="SUPFAM" id="SSF52540">
    <property type="entry name" value="P-loop containing nucleoside triphosphate hydrolases"/>
    <property type="match status" value="2"/>
</dbReference>
<reference evidence="10" key="1">
    <citation type="submission" date="2021-06" db="EMBL/GenBank/DDBJ databases">
        <authorList>
            <person name="Kallberg Y."/>
            <person name="Tangrot J."/>
            <person name="Rosling A."/>
        </authorList>
    </citation>
    <scope>NUCLEOTIDE SEQUENCE</scope>
    <source>
        <strain evidence="10">BR232B</strain>
    </source>
</reference>
<comment type="caution">
    <text evidence="10">The sequence shown here is derived from an EMBL/GenBank/DDBJ whole genome shotgun (WGS) entry which is preliminary data.</text>
</comment>